<comment type="catalytic activity">
    <reaction evidence="10">
        <text>pyranose + acceptor = pyranos-2-ulose + reduced acceptor.</text>
        <dbReference type="EC" id="1.1.99.29"/>
    </reaction>
</comment>
<accession>A0A4Y7SJZ7</accession>
<feature type="chain" id="PRO_5021213213" description="pyranose dehydrogenase (acceptor)" evidence="17">
    <location>
        <begin position="24"/>
        <end position="579"/>
    </location>
</feature>
<name>A0A4Y7SJZ7_COPMI</name>
<dbReference type="GO" id="GO:0050660">
    <property type="term" value="F:flavin adenine dinucleotide binding"/>
    <property type="evidence" value="ECO:0007669"/>
    <property type="project" value="InterPro"/>
</dbReference>
<dbReference type="PROSITE" id="PS00624">
    <property type="entry name" value="GMC_OXRED_2"/>
    <property type="match status" value="1"/>
</dbReference>
<comment type="subcellular location">
    <subcellularLocation>
        <location evidence="2">Secreted</location>
    </subcellularLocation>
</comment>
<dbReference type="AlphaFoldDB" id="A0A4Y7SJZ7"/>
<comment type="catalytic activity">
    <reaction evidence="14">
        <text>a pyranoside + acceptor = a pyranosid-3,4-diulose + reduced acceptor.</text>
        <dbReference type="EC" id="1.1.99.29"/>
    </reaction>
</comment>
<organism evidence="19 20">
    <name type="scientific">Coprinellus micaceus</name>
    <name type="common">Glistening ink-cap mushroom</name>
    <name type="synonym">Coprinus micaceus</name>
    <dbReference type="NCBI Taxonomy" id="71717"/>
    <lineage>
        <taxon>Eukaryota</taxon>
        <taxon>Fungi</taxon>
        <taxon>Dikarya</taxon>
        <taxon>Basidiomycota</taxon>
        <taxon>Agaricomycotina</taxon>
        <taxon>Agaricomycetes</taxon>
        <taxon>Agaricomycetidae</taxon>
        <taxon>Agaricales</taxon>
        <taxon>Agaricineae</taxon>
        <taxon>Psathyrellaceae</taxon>
        <taxon>Coprinellus</taxon>
    </lineage>
</organism>
<evidence type="ECO:0000256" key="6">
    <source>
        <dbReference type="ARBA" id="ARBA00022525"/>
    </source>
</evidence>
<keyword evidence="8 16" id="KW-0274">FAD</keyword>
<dbReference type="GO" id="GO:0033718">
    <property type="term" value="F:pyranose dehydrogenase (acceptor) activity"/>
    <property type="evidence" value="ECO:0007669"/>
    <property type="project" value="UniProtKB-EC"/>
</dbReference>
<feature type="binding site" evidence="16">
    <location>
        <position position="549"/>
    </location>
    <ligand>
        <name>FAD</name>
        <dbReference type="ChEBI" id="CHEBI:57692"/>
    </ligand>
</feature>
<feature type="signal peptide" evidence="17">
    <location>
        <begin position="1"/>
        <end position="23"/>
    </location>
</feature>
<feature type="binding site" evidence="16">
    <location>
        <begin position="125"/>
        <end position="128"/>
    </location>
    <ligand>
        <name>FAD</name>
        <dbReference type="ChEBI" id="CHEBI:57692"/>
    </ligand>
</feature>
<comment type="catalytic activity">
    <reaction evidence="11">
        <text>pyranose + acceptor = pyranos-2,3-diulose + reduced acceptor.</text>
        <dbReference type="EC" id="1.1.99.29"/>
    </reaction>
</comment>
<comment type="catalytic activity">
    <reaction evidence="12">
        <text>pyranose + acceptor = pyranos-3-ulose + reduced acceptor.</text>
        <dbReference type="EC" id="1.1.99.29"/>
    </reaction>
</comment>
<evidence type="ECO:0000256" key="3">
    <source>
        <dbReference type="ARBA" id="ARBA00010790"/>
    </source>
</evidence>
<evidence type="ECO:0000256" key="15">
    <source>
        <dbReference type="PIRSR" id="PIRSR000137-1"/>
    </source>
</evidence>
<evidence type="ECO:0000313" key="19">
    <source>
        <dbReference type="EMBL" id="TEB21924.1"/>
    </source>
</evidence>
<evidence type="ECO:0000256" key="7">
    <source>
        <dbReference type="ARBA" id="ARBA00022630"/>
    </source>
</evidence>
<dbReference type="Proteomes" id="UP000298030">
    <property type="component" value="Unassembled WGS sequence"/>
</dbReference>
<evidence type="ECO:0000256" key="11">
    <source>
        <dbReference type="ARBA" id="ARBA00034010"/>
    </source>
</evidence>
<sequence length="579" mass="62269">MKSTFATLLSFVLLTVHVANVSATVYQTFDALPQNKQFDYIVVGGGIGGSVVASRLSENLFTSVLLIEAGPDDENEEDLAIPGNYPNSIPRRFHWNFTTTPQEGLGGRSIDYDRGYVLGGSTSVNGMVYTRGAAEDYDRWAKVTGDLGWTWALLWPYTIKHEKFTGATGGERSIAGQYNPLSHGYFGKSKVGLPWSGPTEFDNRAMAAAKDPKSEFKFNLDLNSGNPLGLTWTQSMSGDGERSSASKAYLTPDVRRRPNLHVVVNTQVTRVLATGQASKKDIRTVEVGTPNGPRKTVTAMQEVILSAGTIGTPQILLNSGIGDSAELNAVGVPVVHQLKDVGKNLSDHISTDRPDPAPVDRDAALAQWRASRTGPLTEAVGHTVMWSRLDKNSDAIKAHGDPSSGANAPHIELFLLSNIGNQMYGGAAVLMTPQSRGTVKIASSNPFDKPLIDLGFLTHPFDILALKDGIRTMKRFFAHSAWANYTATNVSPDPDAMGEGEWEGFTRSVGGTTLHAVGTCSMSKKGASNGVVDPNLKVKGLKGLRIVDGSVIPFVPTGHSMAAIYILSERASDLIKWRL</sequence>
<comment type="catalytic activity">
    <reaction evidence="13">
        <text>a pyranoside + acceptor = a pyranosid-3-ulose + reduced acceptor.</text>
        <dbReference type="EC" id="1.1.99.29"/>
    </reaction>
</comment>
<dbReference type="EC" id="1.1.99.29" evidence="5"/>
<dbReference type="PIRSF" id="PIRSF000137">
    <property type="entry name" value="Alcohol_oxidase"/>
    <property type="match status" value="1"/>
</dbReference>
<comment type="cofactor">
    <cofactor evidence="1 16">
        <name>FAD</name>
        <dbReference type="ChEBI" id="CHEBI:57692"/>
    </cofactor>
</comment>
<protein>
    <recommendedName>
        <fullName evidence="5">pyranose dehydrogenase (acceptor)</fullName>
        <ecNumber evidence="5">1.1.99.29</ecNumber>
    </recommendedName>
</protein>
<feature type="domain" description="Glucose-methanol-choline oxidoreductase N-terminal" evidence="18">
    <location>
        <begin position="308"/>
        <end position="322"/>
    </location>
</feature>
<dbReference type="InterPro" id="IPR012132">
    <property type="entry name" value="GMC_OxRdtase"/>
</dbReference>
<evidence type="ECO:0000256" key="2">
    <source>
        <dbReference type="ARBA" id="ARBA00004613"/>
    </source>
</evidence>
<comment type="similarity">
    <text evidence="3">Belongs to the GMC oxidoreductase family.</text>
</comment>
<dbReference type="Pfam" id="PF00732">
    <property type="entry name" value="GMC_oxred_N"/>
    <property type="match status" value="1"/>
</dbReference>
<dbReference type="GO" id="GO:0005576">
    <property type="term" value="C:extracellular region"/>
    <property type="evidence" value="ECO:0007669"/>
    <property type="project" value="UniProtKB-SubCell"/>
</dbReference>
<keyword evidence="6" id="KW-0964">Secreted</keyword>
<dbReference type="InterPro" id="IPR036188">
    <property type="entry name" value="FAD/NAD-bd_sf"/>
</dbReference>
<dbReference type="PANTHER" id="PTHR11552:SF147">
    <property type="entry name" value="CHOLINE DEHYDROGENASE, MITOCHONDRIAL"/>
    <property type="match status" value="1"/>
</dbReference>
<dbReference type="PANTHER" id="PTHR11552">
    <property type="entry name" value="GLUCOSE-METHANOL-CHOLINE GMC OXIDOREDUCTASE"/>
    <property type="match status" value="1"/>
</dbReference>
<evidence type="ECO:0000256" key="5">
    <source>
        <dbReference type="ARBA" id="ARBA00013177"/>
    </source>
</evidence>
<evidence type="ECO:0000313" key="20">
    <source>
        <dbReference type="Proteomes" id="UP000298030"/>
    </source>
</evidence>
<evidence type="ECO:0000256" key="16">
    <source>
        <dbReference type="PIRSR" id="PIRSR000137-2"/>
    </source>
</evidence>
<comment type="caution">
    <text evidence="19">The sequence shown here is derived from an EMBL/GenBank/DDBJ whole genome shotgun (WGS) entry which is preliminary data.</text>
</comment>
<keyword evidence="20" id="KW-1185">Reference proteome</keyword>
<evidence type="ECO:0000256" key="10">
    <source>
        <dbReference type="ARBA" id="ARBA00033986"/>
    </source>
</evidence>
<feature type="binding site" evidence="16">
    <location>
        <position position="268"/>
    </location>
    <ligand>
        <name>FAD</name>
        <dbReference type="ChEBI" id="CHEBI:57692"/>
    </ligand>
</feature>
<dbReference type="OrthoDB" id="269227at2759"/>
<feature type="binding site" evidence="16">
    <location>
        <position position="117"/>
    </location>
    <ligand>
        <name>FAD</name>
        <dbReference type="ChEBI" id="CHEBI:57692"/>
    </ligand>
</feature>
<evidence type="ECO:0000256" key="17">
    <source>
        <dbReference type="SAM" id="SignalP"/>
    </source>
</evidence>
<proteinExistence type="inferred from homology"/>
<reference evidence="19 20" key="1">
    <citation type="journal article" date="2019" name="Nat. Ecol. Evol.">
        <title>Megaphylogeny resolves global patterns of mushroom evolution.</title>
        <authorList>
            <person name="Varga T."/>
            <person name="Krizsan K."/>
            <person name="Foldi C."/>
            <person name="Dima B."/>
            <person name="Sanchez-Garcia M."/>
            <person name="Sanchez-Ramirez S."/>
            <person name="Szollosi G.J."/>
            <person name="Szarkandi J.G."/>
            <person name="Papp V."/>
            <person name="Albert L."/>
            <person name="Andreopoulos W."/>
            <person name="Angelini C."/>
            <person name="Antonin V."/>
            <person name="Barry K.W."/>
            <person name="Bougher N.L."/>
            <person name="Buchanan P."/>
            <person name="Buyck B."/>
            <person name="Bense V."/>
            <person name="Catcheside P."/>
            <person name="Chovatia M."/>
            <person name="Cooper J."/>
            <person name="Damon W."/>
            <person name="Desjardin D."/>
            <person name="Finy P."/>
            <person name="Geml J."/>
            <person name="Haridas S."/>
            <person name="Hughes K."/>
            <person name="Justo A."/>
            <person name="Karasinski D."/>
            <person name="Kautmanova I."/>
            <person name="Kiss B."/>
            <person name="Kocsube S."/>
            <person name="Kotiranta H."/>
            <person name="LaButti K.M."/>
            <person name="Lechner B.E."/>
            <person name="Liimatainen K."/>
            <person name="Lipzen A."/>
            <person name="Lukacs Z."/>
            <person name="Mihaltcheva S."/>
            <person name="Morgado L.N."/>
            <person name="Niskanen T."/>
            <person name="Noordeloos M.E."/>
            <person name="Ohm R.A."/>
            <person name="Ortiz-Santana B."/>
            <person name="Ovrebo C."/>
            <person name="Racz N."/>
            <person name="Riley R."/>
            <person name="Savchenko A."/>
            <person name="Shiryaev A."/>
            <person name="Soop K."/>
            <person name="Spirin V."/>
            <person name="Szebenyi C."/>
            <person name="Tomsovsky M."/>
            <person name="Tulloss R.E."/>
            <person name="Uehling J."/>
            <person name="Grigoriev I.V."/>
            <person name="Vagvolgyi C."/>
            <person name="Papp T."/>
            <person name="Martin F.M."/>
            <person name="Miettinen O."/>
            <person name="Hibbett D.S."/>
            <person name="Nagy L.G."/>
        </authorList>
    </citation>
    <scope>NUCLEOTIDE SEQUENCE [LARGE SCALE GENOMIC DNA]</scope>
    <source>
        <strain evidence="19 20">FP101781</strain>
    </source>
</reference>
<comment type="function">
    <text evidence="9">Catalyzes the single-oxidation or sequential double oxidation reaction of carbohydrates primarily at carbon-2 and/or carbon-3 with the concomitant reduction of the flavin. The enzyme exhibits a broad sugar substrate specificity, oxidizing different aldopyranoses to the corresponding C-1, C-2, C-3 or C-1,2, C-2,3 and C-3,4 (di)dehydro sugars with substrate-specific regioselectivity. Accepts only a narrow range of electron acceptors such as substituted benzoquinones and complexed metal ions and reacts extremely slowly with O(2) as acceptor. May play a role in the natural recycling of plant matter by oxidizing all major monosaccharides in lignocellulose and by reducing quinone compounds or reactive radical species generated during lignin depolymerization.</text>
</comment>
<evidence type="ECO:0000256" key="12">
    <source>
        <dbReference type="ARBA" id="ARBA00034029"/>
    </source>
</evidence>
<gene>
    <name evidence="19" type="ORF">FA13DRAFT_1741459</name>
</gene>
<feature type="active site" description="Proton acceptor" evidence="15">
    <location>
        <position position="559"/>
    </location>
</feature>
<evidence type="ECO:0000256" key="1">
    <source>
        <dbReference type="ARBA" id="ARBA00001974"/>
    </source>
</evidence>
<feature type="active site" description="Proton donor" evidence="15">
    <location>
        <position position="515"/>
    </location>
</feature>
<dbReference type="InterPro" id="IPR000172">
    <property type="entry name" value="GMC_OxRdtase_N"/>
</dbReference>
<keyword evidence="7" id="KW-0285">Flavoprotein</keyword>
<dbReference type="EMBL" id="QPFP01000100">
    <property type="protein sequence ID" value="TEB21924.1"/>
    <property type="molecule type" value="Genomic_DNA"/>
</dbReference>
<dbReference type="SUPFAM" id="SSF51905">
    <property type="entry name" value="FAD/NAD(P)-binding domain"/>
    <property type="match status" value="1"/>
</dbReference>
<evidence type="ECO:0000256" key="9">
    <source>
        <dbReference type="ARBA" id="ARBA00024699"/>
    </source>
</evidence>
<evidence type="ECO:0000256" key="14">
    <source>
        <dbReference type="ARBA" id="ARBA00034059"/>
    </source>
</evidence>
<dbReference type="Gene3D" id="3.50.50.60">
    <property type="entry name" value="FAD/NAD(P)-binding domain"/>
    <property type="match status" value="1"/>
</dbReference>
<dbReference type="SUPFAM" id="SSF54373">
    <property type="entry name" value="FAD-linked reductases, C-terminal domain"/>
    <property type="match status" value="1"/>
</dbReference>
<dbReference type="Gene3D" id="3.30.560.10">
    <property type="entry name" value="Glucose Oxidase, domain 3"/>
    <property type="match status" value="1"/>
</dbReference>
<evidence type="ECO:0000256" key="13">
    <source>
        <dbReference type="ARBA" id="ARBA00034050"/>
    </source>
</evidence>
<evidence type="ECO:0000259" key="18">
    <source>
        <dbReference type="PROSITE" id="PS00624"/>
    </source>
</evidence>
<evidence type="ECO:0000256" key="4">
    <source>
        <dbReference type="ARBA" id="ARBA00011245"/>
    </source>
</evidence>
<dbReference type="STRING" id="71717.A0A4Y7SJZ7"/>
<comment type="subunit">
    <text evidence="4">Monomer.</text>
</comment>
<dbReference type="InterPro" id="IPR007867">
    <property type="entry name" value="GMC_OxRtase_C"/>
</dbReference>
<keyword evidence="17" id="KW-0732">Signal</keyword>
<evidence type="ECO:0000256" key="8">
    <source>
        <dbReference type="ARBA" id="ARBA00022827"/>
    </source>
</evidence>
<dbReference type="Pfam" id="PF05199">
    <property type="entry name" value="GMC_oxred_C"/>
    <property type="match status" value="1"/>
</dbReference>